<proteinExistence type="predicted"/>
<dbReference type="PANTHER" id="PTHR33332">
    <property type="entry name" value="REVERSE TRANSCRIPTASE DOMAIN-CONTAINING PROTEIN"/>
    <property type="match status" value="1"/>
</dbReference>
<dbReference type="Gene3D" id="3.60.10.10">
    <property type="entry name" value="Endonuclease/exonuclease/phosphatase"/>
    <property type="match status" value="1"/>
</dbReference>
<feature type="domain" description="Reverse transcriptase" evidence="1">
    <location>
        <begin position="491"/>
        <end position="754"/>
    </location>
</feature>
<sequence length="959" mass="111093">MADNIVLSNIYFNSQKKPIILNNYLDPDYNFFNDSQVIKNTSPIYYNPNSKIIDKGMEDNSFSMLHINIRSIQKNFESLKQFFHKIDIRFQVTCLSETWCNDVSIENNFNCQLPNYKVIHQVRALNKEGGGLCIYIKNSILFKRKPQLSSTTNDYESLCVEIINKTLRNTVIHALYRPPSGSIKAFENHIKKYDKNKNIKNFFNTIFQNSYIPLINKPTQVTRESATSLDQIITNDFVNIKIRTSIFKSDISDHFPIFILSQKCIDYNVLSDRKKLITTRNTNITKKHVYLTGDYNINLLNHSSNVNVQYFLNTLTQHDIIPKISKSTRITNTSSTLLDNIFTNNIHNCLLESGIIKTDITDHFPIFLITNNITDNYSALKSTIQMRQINENSLLHFRNRLIGTLYHNNHKRHSPIDSYHQSTLPSTIEEISLNSDLDKLRAKYPKNISLAFLNINSIRNKFSDIVTYINKTVDILILGETKDSLTDCINNSILDGTFPSFLKIADVLPCLKKNDPTDKANYRRISILPALSKVFEMIVYEQILLFMEPKFDKLLCGFCRGYSTQHTLIFLLNKWHECINNGGIVGTLLMDLSKAYDFIPHDLLIAKLEAYGFSKESLKFFILYISGRKQRVRIGPSVSNWVDILSGVPQGSILGPILFNIFINDIFFFFKDTELCNFADDNTLYACDYSLEKVIFRLQKEATNTIAWFKFNSMVANPDKFQLLLVGLKNTKNQYLKNTTVFASDRVKLLGVTIDKNLNFGEHIKYLCSKANGKCFALSRIRKLKDDPTIKREVSLQGYFRKLKKLKCFEKDFYNKIYPVGSQTARIYTLPKMHKLSKDSSLPSFRPIISTIGTYNYKLAKHLSDLLTPYLPKHFTTFDSFSFVEDLKQVEVTNKFIVSFDVENLFTNIPPNETINIATELFFKDETRSKYFLKLISKNYFKFQRQVLIPYLMENFMIN</sequence>
<evidence type="ECO:0000313" key="3">
    <source>
        <dbReference type="RefSeq" id="XP_065664693.1"/>
    </source>
</evidence>
<dbReference type="SUPFAM" id="SSF56672">
    <property type="entry name" value="DNA/RNA polymerases"/>
    <property type="match status" value="1"/>
</dbReference>
<dbReference type="Pfam" id="PF00078">
    <property type="entry name" value="RVT_1"/>
    <property type="match status" value="1"/>
</dbReference>
<organism evidence="2 3">
    <name type="scientific">Hydra vulgaris</name>
    <name type="common">Hydra</name>
    <name type="synonym">Hydra attenuata</name>
    <dbReference type="NCBI Taxonomy" id="6087"/>
    <lineage>
        <taxon>Eukaryota</taxon>
        <taxon>Metazoa</taxon>
        <taxon>Cnidaria</taxon>
        <taxon>Hydrozoa</taxon>
        <taxon>Hydroidolina</taxon>
        <taxon>Anthoathecata</taxon>
        <taxon>Aplanulata</taxon>
        <taxon>Hydridae</taxon>
        <taxon>Hydra</taxon>
    </lineage>
</organism>
<dbReference type="RefSeq" id="XP_065664693.1">
    <property type="nucleotide sequence ID" value="XM_065808621.1"/>
</dbReference>
<dbReference type="InterPro" id="IPR043502">
    <property type="entry name" value="DNA/RNA_pol_sf"/>
</dbReference>
<reference evidence="3" key="1">
    <citation type="submission" date="2025-08" db="UniProtKB">
        <authorList>
            <consortium name="RefSeq"/>
        </authorList>
    </citation>
    <scope>IDENTIFICATION</scope>
</reference>
<evidence type="ECO:0000259" key="1">
    <source>
        <dbReference type="PROSITE" id="PS50878"/>
    </source>
</evidence>
<dbReference type="PROSITE" id="PS50878">
    <property type="entry name" value="RT_POL"/>
    <property type="match status" value="1"/>
</dbReference>
<gene>
    <name evidence="3" type="primary">LOC136086327</name>
</gene>
<dbReference type="SUPFAM" id="SSF56219">
    <property type="entry name" value="DNase I-like"/>
    <property type="match status" value="1"/>
</dbReference>
<keyword evidence="2" id="KW-1185">Reference proteome</keyword>
<name>A0ABM4CS21_HYDVU</name>
<dbReference type="InterPro" id="IPR000477">
    <property type="entry name" value="RT_dom"/>
</dbReference>
<evidence type="ECO:0000313" key="2">
    <source>
        <dbReference type="Proteomes" id="UP001652625"/>
    </source>
</evidence>
<accession>A0ABM4CS21</accession>
<dbReference type="Proteomes" id="UP001652625">
    <property type="component" value="Chromosome 10"/>
</dbReference>
<dbReference type="InterPro" id="IPR036691">
    <property type="entry name" value="Endo/exonu/phosph_ase_sf"/>
</dbReference>
<dbReference type="GeneID" id="136086327"/>
<protein>
    <submittedName>
        <fullName evidence="3">Uncharacterized protein LOC136086327</fullName>
    </submittedName>
</protein>